<proteinExistence type="predicted"/>
<keyword evidence="1" id="KW-0472">Membrane</keyword>
<evidence type="ECO:0000313" key="3">
    <source>
        <dbReference type="Proteomes" id="UP000007879"/>
    </source>
</evidence>
<dbReference type="RefSeq" id="XP_019850937.1">
    <property type="nucleotide sequence ID" value="XM_019995378.1"/>
</dbReference>
<organism evidence="2 3">
    <name type="scientific">Amphimedon queenslandica</name>
    <name type="common">Sponge</name>
    <dbReference type="NCBI Taxonomy" id="400682"/>
    <lineage>
        <taxon>Eukaryota</taxon>
        <taxon>Metazoa</taxon>
        <taxon>Porifera</taxon>
        <taxon>Demospongiae</taxon>
        <taxon>Heteroscleromorpha</taxon>
        <taxon>Haplosclerida</taxon>
        <taxon>Niphatidae</taxon>
        <taxon>Amphimedon</taxon>
    </lineage>
</organism>
<evidence type="ECO:0000256" key="1">
    <source>
        <dbReference type="SAM" id="Phobius"/>
    </source>
</evidence>
<name>A0AAN0J2I0_AMPQE</name>
<evidence type="ECO:0000313" key="2">
    <source>
        <dbReference type="EnsemblMetazoa" id="XP_019850937.1"/>
    </source>
</evidence>
<feature type="transmembrane region" description="Helical" evidence="1">
    <location>
        <begin position="292"/>
        <end position="323"/>
    </location>
</feature>
<dbReference type="Proteomes" id="UP000007879">
    <property type="component" value="Unassembled WGS sequence"/>
</dbReference>
<dbReference type="GeneID" id="100639729"/>
<dbReference type="AlphaFoldDB" id="A0AAN0J2I0"/>
<accession>A0AAN0J2I0</accession>
<sequence>MNLTNKQYQFNITTTNKAGNGSTSNITIGFQINSKFLSIYQGSFMYQVNNNWSLSFIISGYELCLGVSLANITVTSCTVGNSSNCYLATAVSIIYISYNNISLAAIISLPSREILDTIVIMQYPNFHSNTIRISTYDLQELRLINTSFNEVCLEFGFVSGSTTNSIYIHITGYEHSNSQLEYYSISRNDRFNFIQCITNIPAGNNLTLQVMEDCTPNPSAVLTGINISEAAIVCSNTFTQYIMNSVTSYEDSFTPSSSELLYSTSAIASVSSTTAIPVDDCTKCTMESQNDVLVTSAVLISLLGLFLILSLVLHAVTLTVCYYKRKGINNQNAQEQELSSSISPQYDNIPAPQSVLSMKECAAYGVVEGTRL</sequence>
<keyword evidence="3" id="KW-1185">Reference proteome</keyword>
<dbReference type="KEGG" id="aqu:100639729"/>
<reference evidence="2" key="2">
    <citation type="submission" date="2024-06" db="UniProtKB">
        <authorList>
            <consortium name="EnsemblMetazoa"/>
        </authorList>
    </citation>
    <scope>IDENTIFICATION</scope>
</reference>
<reference evidence="3" key="1">
    <citation type="journal article" date="2010" name="Nature">
        <title>The Amphimedon queenslandica genome and the evolution of animal complexity.</title>
        <authorList>
            <person name="Srivastava M."/>
            <person name="Simakov O."/>
            <person name="Chapman J."/>
            <person name="Fahey B."/>
            <person name="Gauthier M.E."/>
            <person name="Mitros T."/>
            <person name="Richards G.S."/>
            <person name="Conaco C."/>
            <person name="Dacre M."/>
            <person name="Hellsten U."/>
            <person name="Larroux C."/>
            <person name="Putnam N.H."/>
            <person name="Stanke M."/>
            <person name="Adamska M."/>
            <person name="Darling A."/>
            <person name="Degnan S.M."/>
            <person name="Oakley T.H."/>
            <person name="Plachetzki D.C."/>
            <person name="Zhai Y."/>
            <person name="Adamski M."/>
            <person name="Calcino A."/>
            <person name="Cummins S.F."/>
            <person name="Goodstein D.M."/>
            <person name="Harris C."/>
            <person name="Jackson D.J."/>
            <person name="Leys S.P."/>
            <person name="Shu S."/>
            <person name="Woodcroft B.J."/>
            <person name="Vervoort M."/>
            <person name="Kosik K.S."/>
            <person name="Manning G."/>
            <person name="Degnan B.M."/>
            <person name="Rokhsar D.S."/>
        </authorList>
    </citation>
    <scope>NUCLEOTIDE SEQUENCE [LARGE SCALE GENOMIC DNA]</scope>
</reference>
<dbReference type="EnsemblMetazoa" id="XM_019995378.1">
    <property type="protein sequence ID" value="XP_019850937.1"/>
    <property type="gene ID" value="LOC100639729"/>
</dbReference>
<protein>
    <submittedName>
        <fullName evidence="2">Uncharacterized protein</fullName>
    </submittedName>
</protein>
<keyword evidence="1" id="KW-1133">Transmembrane helix</keyword>
<keyword evidence="1" id="KW-0812">Transmembrane</keyword>